<keyword evidence="2" id="KW-1133">Transmembrane helix</keyword>
<feature type="transmembrane region" description="Helical" evidence="2">
    <location>
        <begin position="300"/>
        <end position="322"/>
    </location>
</feature>
<dbReference type="OrthoDB" id="35980at2759"/>
<name>A0A9N8D8A7_9STRA</name>
<evidence type="ECO:0000313" key="4">
    <source>
        <dbReference type="Proteomes" id="UP001153069"/>
    </source>
</evidence>
<dbReference type="EMBL" id="CAICTM010000001">
    <property type="protein sequence ID" value="CAB9496049.1"/>
    <property type="molecule type" value="Genomic_DNA"/>
</dbReference>
<reference evidence="3" key="1">
    <citation type="submission" date="2020-06" db="EMBL/GenBank/DDBJ databases">
        <authorList>
            <consortium name="Plant Systems Biology data submission"/>
        </authorList>
    </citation>
    <scope>NUCLEOTIDE SEQUENCE</scope>
    <source>
        <strain evidence="3">D6</strain>
    </source>
</reference>
<feature type="transmembrane region" description="Helical" evidence="2">
    <location>
        <begin position="342"/>
        <end position="361"/>
    </location>
</feature>
<gene>
    <name evidence="3" type="ORF">SEMRO_1_G000280.1</name>
</gene>
<dbReference type="InterPro" id="IPR004693">
    <property type="entry name" value="Silicon_transpt"/>
</dbReference>
<feature type="region of interest" description="Disordered" evidence="1">
    <location>
        <begin position="446"/>
        <end position="469"/>
    </location>
</feature>
<dbReference type="Proteomes" id="UP001153069">
    <property type="component" value="Unassembled WGS sequence"/>
</dbReference>
<feature type="transmembrane region" description="Helical" evidence="2">
    <location>
        <begin position="49"/>
        <end position="67"/>
    </location>
</feature>
<comment type="caution">
    <text evidence="3">The sequence shown here is derived from an EMBL/GenBank/DDBJ whole genome shotgun (WGS) entry which is preliminary data.</text>
</comment>
<feature type="compositionally biased region" description="Basic and acidic residues" evidence="1">
    <location>
        <begin position="446"/>
        <end position="456"/>
    </location>
</feature>
<feature type="transmembrane region" description="Helical" evidence="2">
    <location>
        <begin position="260"/>
        <end position="279"/>
    </location>
</feature>
<evidence type="ECO:0000256" key="2">
    <source>
        <dbReference type="SAM" id="Phobius"/>
    </source>
</evidence>
<evidence type="ECO:0008006" key="5">
    <source>
        <dbReference type="Google" id="ProtNLM"/>
    </source>
</evidence>
<keyword evidence="2" id="KW-0812">Transmembrane</keyword>
<dbReference type="Pfam" id="PF03842">
    <property type="entry name" value="Silic_transp"/>
    <property type="match status" value="1"/>
</dbReference>
<feature type="compositionally biased region" description="Acidic residues" evidence="1">
    <location>
        <begin position="460"/>
        <end position="469"/>
    </location>
</feature>
<feature type="transmembrane region" description="Helical" evidence="2">
    <location>
        <begin position="201"/>
        <end position="218"/>
    </location>
</feature>
<keyword evidence="2" id="KW-0472">Membrane</keyword>
<feature type="transmembrane region" description="Helical" evidence="2">
    <location>
        <begin position="73"/>
        <end position="95"/>
    </location>
</feature>
<keyword evidence="4" id="KW-1185">Reference proteome</keyword>
<dbReference type="GO" id="GO:0015708">
    <property type="term" value="P:silicic acid import across plasma membrane"/>
    <property type="evidence" value="ECO:0007669"/>
    <property type="project" value="InterPro"/>
</dbReference>
<accession>A0A9N8D8A7</accession>
<feature type="transmembrane region" description="Helical" evidence="2">
    <location>
        <begin position="166"/>
        <end position="189"/>
    </location>
</feature>
<evidence type="ECO:0000256" key="1">
    <source>
        <dbReference type="SAM" id="MobiDB-lite"/>
    </source>
</evidence>
<evidence type="ECO:0000313" key="3">
    <source>
        <dbReference type="EMBL" id="CAB9496049.1"/>
    </source>
</evidence>
<dbReference type="AlphaFoldDB" id="A0A9N8D8A7"/>
<protein>
    <recommendedName>
        <fullName evidence="5">Silicon transporter</fullName>
    </recommendedName>
</protein>
<proteinExistence type="predicted"/>
<feature type="transmembrane region" description="Helical" evidence="2">
    <location>
        <begin position="115"/>
        <end position="140"/>
    </location>
</feature>
<organism evidence="3 4">
    <name type="scientific">Seminavis robusta</name>
    <dbReference type="NCBI Taxonomy" id="568900"/>
    <lineage>
        <taxon>Eukaryota</taxon>
        <taxon>Sar</taxon>
        <taxon>Stramenopiles</taxon>
        <taxon>Ochrophyta</taxon>
        <taxon>Bacillariophyta</taxon>
        <taxon>Bacillariophyceae</taxon>
        <taxon>Bacillariophycidae</taxon>
        <taxon>Naviculales</taxon>
        <taxon>Naviculaceae</taxon>
        <taxon>Seminavis</taxon>
    </lineage>
</organism>
<sequence length="469" mass="52074">MVEGGQGAIVGLGPVHEDYFKESHPLAHKCTSLVHKGDNLDRYLLGRQFMVILIVFTTEMAGAPLAGAELWGLPTWLTNMMLATGIAMILFTCMVGQLNSEINGCHCMLDYINTWFAVFTVWVAMAIEFSGVLHICYIIQKVVAQLAGQPIESKEPPKSFVQHLFFYGRAIMSLAILCFSFAVTMTALFNGQTTMWEFMPPVASVVLFFVLLFVIGLLEGSQIAYFAVVKMRDCERGEGFFAKKSCEILFVNDNRNLGRFIIGRQLLVVSCMFIIARITSVKLKDDEPNLFGVSDSTQGLFSTGLLGAHIVAVIGSVTWRLLSSAFPLAFLASPLTYILLRVALFLEWTGVLHGAFVLAFIHKKIAGFQRDEVYIGTAEERAAQSKRDRSSIAAPKAGHIVPIVETGENPFEGPTTVEEIEDLEEELKERLEALKVQKKRLLEAEQNREAAKRKQNSDLTELDEPDVDC</sequence>